<reference evidence="1 2" key="1">
    <citation type="submission" date="2016-11" db="EMBL/GenBank/DDBJ databases">
        <authorList>
            <person name="Klemetsen T."/>
        </authorList>
    </citation>
    <scope>NUCLEOTIDE SEQUENCE [LARGE SCALE GENOMIC DNA]</scope>
    <source>
        <strain evidence="1">MT 2528</strain>
    </source>
</reference>
<dbReference type="Proteomes" id="UP000182660">
    <property type="component" value="Unassembled WGS sequence"/>
</dbReference>
<dbReference type="EMBL" id="FPLJ01000056">
    <property type="protein sequence ID" value="SGY93192.1"/>
    <property type="molecule type" value="Genomic_DNA"/>
</dbReference>
<comment type="caution">
    <text evidence="1">The sequence shown here is derived from an EMBL/GenBank/DDBJ whole genome shotgun (WGS) entry which is preliminary data.</text>
</comment>
<protein>
    <submittedName>
        <fullName evidence="1">Outer-membrane lipoprotein lolB</fullName>
    </submittedName>
</protein>
<keyword evidence="2" id="KW-1185">Reference proteome</keyword>
<evidence type="ECO:0000313" key="2">
    <source>
        <dbReference type="Proteomes" id="UP000182660"/>
    </source>
</evidence>
<evidence type="ECO:0000313" key="1">
    <source>
        <dbReference type="EMBL" id="SGY93192.1"/>
    </source>
</evidence>
<gene>
    <name evidence="1" type="ORF">MT2528_2524</name>
</gene>
<sequence>MINLAIEKHMNKLLLFTVSVFMAGCQSTHVEPRQTKQIENYSQIICTVKKQNVGNFNGVIVFDKGFKTMSIGDDVMNCTSDKIKKCKAKIKTKNGYQFYSVNVYTYKYPGSGFLDTAEISNNMLTNASYAELECNRQ</sequence>
<proteinExistence type="predicted"/>
<name>A0ABY1HGG9_9GAMM</name>
<accession>A0ABY1HGG9</accession>
<keyword evidence="1" id="KW-0449">Lipoprotein</keyword>
<organism evidence="1 2">
    <name type="scientific">Moritella viscosa</name>
    <dbReference type="NCBI Taxonomy" id="80854"/>
    <lineage>
        <taxon>Bacteria</taxon>
        <taxon>Pseudomonadati</taxon>
        <taxon>Pseudomonadota</taxon>
        <taxon>Gammaproteobacteria</taxon>
        <taxon>Alteromonadales</taxon>
        <taxon>Moritellaceae</taxon>
        <taxon>Moritella</taxon>
    </lineage>
</organism>